<dbReference type="SUPFAM" id="SSF52309">
    <property type="entry name" value="N-(deoxy)ribosyltransferase-like"/>
    <property type="match status" value="1"/>
</dbReference>
<dbReference type="AlphaFoldDB" id="A0AAV7YE51"/>
<evidence type="ECO:0000313" key="1">
    <source>
        <dbReference type="EMBL" id="KAJ3426877.1"/>
    </source>
</evidence>
<protein>
    <submittedName>
        <fullName evidence="1 2">2'-deoxynucleoside 5'-phosphate n-hydrolase</fullName>
    </submittedName>
</protein>
<dbReference type="EMBL" id="JAOAOG010000172">
    <property type="protein sequence ID" value="KAJ6243238.1"/>
    <property type="molecule type" value="Genomic_DNA"/>
</dbReference>
<evidence type="ECO:0000313" key="4">
    <source>
        <dbReference type="Proteomes" id="UP001150062"/>
    </source>
</evidence>
<dbReference type="EMBL" id="JANTQA010000063">
    <property type="protein sequence ID" value="KAJ3426877.1"/>
    <property type="molecule type" value="Genomic_DNA"/>
</dbReference>
<keyword evidence="4" id="KW-1185">Reference proteome</keyword>
<gene>
    <name evidence="1" type="ORF">M0812_26447</name>
    <name evidence="2" type="ORF">M0813_22379</name>
</gene>
<evidence type="ECO:0000313" key="3">
    <source>
        <dbReference type="Proteomes" id="UP001146793"/>
    </source>
</evidence>
<comment type="caution">
    <text evidence="1">The sequence shown here is derived from an EMBL/GenBank/DDBJ whole genome shotgun (WGS) entry which is preliminary data.</text>
</comment>
<dbReference type="Proteomes" id="UP001146793">
    <property type="component" value="Unassembled WGS sequence"/>
</dbReference>
<evidence type="ECO:0000313" key="2">
    <source>
        <dbReference type="EMBL" id="KAJ6243238.1"/>
    </source>
</evidence>
<dbReference type="Proteomes" id="UP001150062">
    <property type="component" value="Unassembled WGS sequence"/>
</dbReference>
<name>A0AAV7YE51_9EUKA</name>
<organism evidence="1 3">
    <name type="scientific">Anaeramoeba flamelloides</name>
    <dbReference type="NCBI Taxonomy" id="1746091"/>
    <lineage>
        <taxon>Eukaryota</taxon>
        <taxon>Metamonada</taxon>
        <taxon>Anaeramoebidae</taxon>
        <taxon>Anaeramoeba</taxon>
    </lineage>
</organism>
<reference evidence="2" key="1">
    <citation type="submission" date="2022-08" db="EMBL/GenBank/DDBJ databases">
        <title>Novel sulfate-reducing endosymbionts in the free-living metamonad Anaeramoeba.</title>
        <authorList>
            <person name="Jerlstrom-Hultqvist J."/>
            <person name="Cepicka I."/>
            <person name="Gallot-Lavallee L."/>
            <person name="Salas-Leiva D."/>
            <person name="Curtis B.A."/>
            <person name="Zahonova K."/>
            <person name="Pipaliya S."/>
            <person name="Dacks J."/>
            <person name="Roger A.J."/>
        </authorList>
    </citation>
    <scope>NUCLEOTIDE SEQUENCE</scope>
    <source>
        <strain evidence="2">Schooner1</strain>
    </source>
</reference>
<accession>A0AAV7YE51</accession>
<sequence length="141" mass="16051">MTNQATKYFIAGVMQKNNLEGKVCNQNYRSVLTKIIEENDPTASVYDPWEAYDPKENLSISETFLGNIEKAGASDITIAFIPEASMGTACEIYRAKQMNKIVWAITPLKKSWAIISLCNEIFESIEEFTTFFKDFQNQKNN</sequence>
<reference evidence="1" key="2">
    <citation type="submission" date="2022-08" db="EMBL/GenBank/DDBJ databases">
        <title>Novel sulphate-reducing endosymbionts in the free-living metamonad Anaeramoeba.</title>
        <authorList>
            <person name="Jerlstrom-Hultqvist J."/>
            <person name="Cepicka I."/>
            <person name="Gallot-Lavallee L."/>
            <person name="Salas-Leiva D."/>
            <person name="Curtis B.A."/>
            <person name="Zahonova K."/>
            <person name="Pipaliya S."/>
            <person name="Dacks J."/>
            <person name="Roger A.J."/>
        </authorList>
    </citation>
    <scope>NUCLEOTIDE SEQUENCE</scope>
    <source>
        <strain evidence="1">Busselton2</strain>
    </source>
</reference>
<dbReference type="Gene3D" id="3.40.50.450">
    <property type="match status" value="1"/>
</dbReference>
<proteinExistence type="predicted"/>